<dbReference type="PANTHER" id="PTHR34138">
    <property type="entry name" value="CELL SHAPE-DETERMINING PROTEIN MREC"/>
    <property type="match status" value="1"/>
</dbReference>
<keyword evidence="6" id="KW-0175">Coiled coil</keyword>
<dbReference type="GO" id="GO:0008360">
    <property type="term" value="P:regulation of cell shape"/>
    <property type="evidence" value="ECO:0007669"/>
    <property type="project" value="UniProtKB-KW"/>
</dbReference>
<dbReference type="Gene3D" id="2.40.10.340">
    <property type="entry name" value="Rod shape-determining protein MreC, domain 1"/>
    <property type="match status" value="1"/>
</dbReference>
<sequence>MGPSLTARLIICAILSLALIVLDQRLHYLASLRSTLLAITYPLQVVIDAPASMGEWLSKMFASRTELQEENMTLRSRNLLLEARLQKMAALERENRRLRELLDASFRLPDRVLVTELLAVDLEVLSHRVVLNKGNLQGVFEGQPLLDAKGIMGQVVQVGPLSSIALLITDPSHALPVEVNRNGLRAIAVGTGTTGGLQLLHIAHNADIRKGDLLVSSGLGGRFPSGYPVGTVTRVVHGASAAFAQVFASSAAELEKGREALLVLSAAPRHQAREKITRDLSRVKSTMEAADTSPLPTTLNSTAPDAIQ</sequence>
<protein>
    <recommendedName>
        <fullName evidence="2 5">Cell shape-determining protein MreC</fullName>
    </recommendedName>
    <alternativeName>
        <fullName evidence="4 5">Cell shape protein MreC</fullName>
    </alternativeName>
</protein>
<evidence type="ECO:0000256" key="7">
    <source>
        <dbReference type="SAM" id="MobiDB-lite"/>
    </source>
</evidence>
<dbReference type="Pfam" id="PF04085">
    <property type="entry name" value="MreC"/>
    <property type="match status" value="1"/>
</dbReference>
<feature type="domain" description="Rod shape-determining protein MreC beta-barrel core" evidence="8">
    <location>
        <begin position="121"/>
        <end position="262"/>
    </location>
</feature>
<dbReference type="KEGG" id="nwr:E3U44_01355"/>
<evidence type="ECO:0000256" key="2">
    <source>
        <dbReference type="ARBA" id="ARBA00013855"/>
    </source>
</evidence>
<feature type="compositionally biased region" description="Polar residues" evidence="7">
    <location>
        <begin position="294"/>
        <end position="308"/>
    </location>
</feature>
<dbReference type="Gene3D" id="2.40.10.350">
    <property type="entry name" value="Rod shape-determining protein MreC, domain 2"/>
    <property type="match status" value="1"/>
</dbReference>
<evidence type="ECO:0000256" key="1">
    <source>
        <dbReference type="ARBA" id="ARBA00009369"/>
    </source>
</evidence>
<reference evidence="9 10" key="1">
    <citation type="submission" date="2019-03" db="EMBL/GenBank/DDBJ databases">
        <title>The genome sequence of Nitrosococcus wardiae strain D1FHST reveals the archetypal metabolic capacity of ammonia-oxidizing Gammaproteobacteria.</title>
        <authorList>
            <person name="Wang L."/>
            <person name="Lim C.K."/>
            <person name="Hanson T.E."/>
            <person name="Dang H."/>
            <person name="Klotz M.G."/>
        </authorList>
    </citation>
    <scope>NUCLEOTIDE SEQUENCE [LARGE SCALE GENOMIC DNA]</scope>
    <source>
        <strain evidence="9 10">D1FHS</strain>
    </source>
</reference>
<evidence type="ECO:0000256" key="5">
    <source>
        <dbReference type="PIRNR" id="PIRNR038471"/>
    </source>
</evidence>
<dbReference type="InterPro" id="IPR007221">
    <property type="entry name" value="MreC"/>
</dbReference>
<dbReference type="RefSeq" id="WP_134356318.1">
    <property type="nucleotide sequence ID" value="NZ_CP038033.1"/>
</dbReference>
<dbReference type="PIRSF" id="PIRSF038471">
    <property type="entry name" value="MreC"/>
    <property type="match status" value="1"/>
</dbReference>
<feature type="region of interest" description="Disordered" evidence="7">
    <location>
        <begin position="282"/>
        <end position="308"/>
    </location>
</feature>
<dbReference type="NCBIfam" id="TIGR00219">
    <property type="entry name" value="mreC"/>
    <property type="match status" value="1"/>
</dbReference>
<evidence type="ECO:0000259" key="8">
    <source>
        <dbReference type="Pfam" id="PF04085"/>
    </source>
</evidence>
<dbReference type="PANTHER" id="PTHR34138:SF1">
    <property type="entry name" value="CELL SHAPE-DETERMINING PROTEIN MREC"/>
    <property type="match status" value="1"/>
</dbReference>
<dbReference type="InterPro" id="IPR055342">
    <property type="entry name" value="MreC_beta-barrel_core"/>
</dbReference>
<evidence type="ECO:0000256" key="4">
    <source>
        <dbReference type="ARBA" id="ARBA00032089"/>
    </source>
</evidence>
<gene>
    <name evidence="9" type="primary">mreC</name>
    <name evidence="9" type="ORF">E3U44_01355</name>
</gene>
<evidence type="ECO:0000256" key="6">
    <source>
        <dbReference type="SAM" id="Coils"/>
    </source>
</evidence>
<accession>A0A4P7BXX9</accession>
<dbReference type="GO" id="GO:0005886">
    <property type="term" value="C:plasma membrane"/>
    <property type="evidence" value="ECO:0007669"/>
    <property type="project" value="TreeGrafter"/>
</dbReference>
<keyword evidence="3 5" id="KW-0133">Cell shape</keyword>
<evidence type="ECO:0000313" key="10">
    <source>
        <dbReference type="Proteomes" id="UP000294325"/>
    </source>
</evidence>
<evidence type="ECO:0000313" key="9">
    <source>
        <dbReference type="EMBL" id="QBQ53302.1"/>
    </source>
</evidence>
<evidence type="ECO:0000256" key="3">
    <source>
        <dbReference type="ARBA" id="ARBA00022960"/>
    </source>
</evidence>
<feature type="coiled-coil region" evidence="6">
    <location>
        <begin position="64"/>
        <end position="108"/>
    </location>
</feature>
<name>A0A4P7BXX9_9GAMM</name>
<comment type="similarity">
    <text evidence="1 5">Belongs to the MreC family.</text>
</comment>
<organism evidence="9 10">
    <name type="scientific">Nitrosococcus wardiae</name>
    <dbReference type="NCBI Taxonomy" id="1814290"/>
    <lineage>
        <taxon>Bacteria</taxon>
        <taxon>Pseudomonadati</taxon>
        <taxon>Pseudomonadota</taxon>
        <taxon>Gammaproteobacteria</taxon>
        <taxon>Chromatiales</taxon>
        <taxon>Chromatiaceae</taxon>
        <taxon>Nitrosococcus</taxon>
    </lineage>
</organism>
<comment type="function">
    <text evidence="5">Involved in formation and maintenance of cell shape.</text>
</comment>
<dbReference type="EMBL" id="CP038033">
    <property type="protein sequence ID" value="QBQ53302.1"/>
    <property type="molecule type" value="Genomic_DNA"/>
</dbReference>
<dbReference type="InterPro" id="IPR042175">
    <property type="entry name" value="Cell/Rod_MreC_2"/>
</dbReference>
<proteinExistence type="inferred from homology"/>
<dbReference type="Proteomes" id="UP000294325">
    <property type="component" value="Chromosome"/>
</dbReference>
<dbReference type="InterPro" id="IPR042177">
    <property type="entry name" value="Cell/Rod_1"/>
</dbReference>
<dbReference type="AlphaFoldDB" id="A0A4P7BXX9"/>
<keyword evidence="10" id="KW-1185">Reference proteome</keyword>
<dbReference type="OrthoDB" id="9808025at2"/>